<gene>
    <name evidence="1" type="ORF">IRJ16_13690</name>
</gene>
<proteinExistence type="predicted"/>
<sequence>MILMILLSLLQVSEPDPQRVRVLYEAAAFRRDSSLRLTQLLSPVTVDGTPLMRCYKGAANMLEAKYAKDPFTKLAYFGKGKDWIEQAIAADTSQAEMRYIRLAIQENLPAILNYKAAIAKDRAFLKAQLKELKDPALQSAITKYLER</sequence>
<name>A0A929L2L6_9SPHI</name>
<comment type="caution">
    <text evidence="1">The sequence shown here is derived from an EMBL/GenBank/DDBJ whole genome shotgun (WGS) entry which is preliminary data.</text>
</comment>
<accession>A0A929L2L6</accession>
<dbReference type="AlphaFoldDB" id="A0A929L2L6"/>
<dbReference type="EMBL" id="JADFFL010000005">
    <property type="protein sequence ID" value="MBE9662940.1"/>
    <property type="molecule type" value="Genomic_DNA"/>
</dbReference>
<dbReference type="Proteomes" id="UP000622475">
    <property type="component" value="Unassembled WGS sequence"/>
</dbReference>
<evidence type="ECO:0000313" key="2">
    <source>
        <dbReference type="Proteomes" id="UP000622475"/>
    </source>
</evidence>
<organism evidence="1 2">
    <name type="scientific">Mucilaginibacter myungsuensis</name>
    <dbReference type="NCBI Taxonomy" id="649104"/>
    <lineage>
        <taxon>Bacteria</taxon>
        <taxon>Pseudomonadati</taxon>
        <taxon>Bacteroidota</taxon>
        <taxon>Sphingobacteriia</taxon>
        <taxon>Sphingobacteriales</taxon>
        <taxon>Sphingobacteriaceae</taxon>
        <taxon>Mucilaginibacter</taxon>
    </lineage>
</organism>
<protein>
    <submittedName>
        <fullName evidence="1">Uncharacterized protein</fullName>
    </submittedName>
</protein>
<evidence type="ECO:0000313" key="1">
    <source>
        <dbReference type="EMBL" id="MBE9662940.1"/>
    </source>
</evidence>
<dbReference type="RefSeq" id="WP_194112177.1">
    <property type="nucleotide sequence ID" value="NZ_JADFFL010000005.1"/>
</dbReference>
<keyword evidence="2" id="KW-1185">Reference proteome</keyword>
<reference evidence="1" key="1">
    <citation type="submission" date="2020-10" db="EMBL/GenBank/DDBJ databases">
        <title>Mucilaginibacter mali sp. nov., isolated from rhizosphere soil of apple orchard.</title>
        <authorList>
            <person name="Lee J.-S."/>
            <person name="Kim H.S."/>
            <person name="Kim J.-S."/>
        </authorList>
    </citation>
    <scope>NUCLEOTIDE SEQUENCE</scope>
    <source>
        <strain evidence="1">KCTC 22746</strain>
    </source>
</reference>